<keyword evidence="2" id="KW-0812">Transmembrane</keyword>
<dbReference type="AlphaFoldDB" id="A0ABD3P4M3"/>
<comment type="caution">
    <text evidence="3">The sequence shown here is derived from an EMBL/GenBank/DDBJ whole genome shotgun (WGS) entry which is preliminary data.</text>
</comment>
<evidence type="ECO:0000313" key="3">
    <source>
        <dbReference type="EMBL" id="KAL3782373.1"/>
    </source>
</evidence>
<evidence type="ECO:0000256" key="1">
    <source>
        <dbReference type="SAM" id="MobiDB-lite"/>
    </source>
</evidence>
<keyword evidence="2" id="KW-0472">Membrane</keyword>
<dbReference type="Proteomes" id="UP001530315">
    <property type="component" value="Unassembled WGS sequence"/>
</dbReference>
<feature type="region of interest" description="Disordered" evidence="1">
    <location>
        <begin position="254"/>
        <end position="317"/>
    </location>
</feature>
<proteinExistence type="predicted"/>
<sequence>MMQRKKSFGVGGLSHSGPEVKDDDDGGSTKKKTTRVTFASRIMSKSASNYCLPGVPTAFKLILLSFVGFAFLVVLTAKGQHKHWHYYHLRAPNNMPMREPHMPEPLLEKVHRHMERSKGDAAKSVHGKKAPNDGSISSLDATQRMLAQPSRFVDSEKKLKHQLLKLLERQNAELKNKPKDPNDGVLGVKISNRYLGEDLLPYPDSRAGEKEWEKRMEARKANLERRDKQEWNEMMFRYDEVMEKYEDFYHPLESRQEDEGDNDPSMDSHDAGSERNADRRKANLVDDGDTSADTAPVRPHRGTTQWPSPSEKAGPDTTILLKPAFGSHRPSNDAILVFAEGYDLSIYLAFVESLIGTGYSGDLVLSISAEEKLKPDVKKYLQSINSKAGGVNIVAYEVDWSCFKQSGEAVADSNGGISHCKMNNVFGDAYGNPVSDPREPRPVATARYEIYWIWSLHYMKESWLMLIDARDAWFQLHPFGDLISRGKASGELHLFGENADAVRIGTSSFNRSWLITAYGEKAVLPYYQQPVLCSGSTVGNQDAIETYLRAMVAQFDTTLCKSKGCDQGFHNYLYYSGKLGTTGSKGGVEGISKVIVHDQGKGIINNLAALRTRPLSEWGLYDAKRELVLNWDGTTSAVVHQYDRDKEVNVMVKGRKRQFESTWSSSKSA</sequence>
<accession>A0ABD3P4M3</accession>
<gene>
    <name evidence="3" type="ORF">ACHAW5_001114</name>
</gene>
<name>A0ABD3P4M3_9STRA</name>
<dbReference type="EMBL" id="JALLAZ020001020">
    <property type="protein sequence ID" value="KAL3782373.1"/>
    <property type="molecule type" value="Genomic_DNA"/>
</dbReference>
<keyword evidence="4" id="KW-1185">Reference proteome</keyword>
<feature type="compositionally biased region" description="Basic and acidic residues" evidence="1">
    <location>
        <begin position="266"/>
        <end position="284"/>
    </location>
</feature>
<evidence type="ECO:0008006" key="5">
    <source>
        <dbReference type="Google" id="ProtNLM"/>
    </source>
</evidence>
<keyword evidence="2" id="KW-1133">Transmembrane helix</keyword>
<organism evidence="3 4">
    <name type="scientific">Stephanodiscus triporus</name>
    <dbReference type="NCBI Taxonomy" id="2934178"/>
    <lineage>
        <taxon>Eukaryota</taxon>
        <taxon>Sar</taxon>
        <taxon>Stramenopiles</taxon>
        <taxon>Ochrophyta</taxon>
        <taxon>Bacillariophyta</taxon>
        <taxon>Coscinodiscophyceae</taxon>
        <taxon>Thalassiosirophycidae</taxon>
        <taxon>Stephanodiscales</taxon>
        <taxon>Stephanodiscaceae</taxon>
        <taxon>Stephanodiscus</taxon>
    </lineage>
</organism>
<feature type="transmembrane region" description="Helical" evidence="2">
    <location>
        <begin position="50"/>
        <end position="75"/>
    </location>
</feature>
<feature type="region of interest" description="Disordered" evidence="1">
    <location>
        <begin position="116"/>
        <end position="138"/>
    </location>
</feature>
<reference evidence="3 4" key="1">
    <citation type="submission" date="2024-10" db="EMBL/GenBank/DDBJ databases">
        <title>Updated reference genomes for cyclostephanoid diatoms.</title>
        <authorList>
            <person name="Roberts W.R."/>
            <person name="Alverson A.J."/>
        </authorList>
    </citation>
    <scope>NUCLEOTIDE SEQUENCE [LARGE SCALE GENOMIC DNA]</scope>
    <source>
        <strain evidence="3 4">AJA276-08</strain>
    </source>
</reference>
<evidence type="ECO:0000313" key="4">
    <source>
        <dbReference type="Proteomes" id="UP001530315"/>
    </source>
</evidence>
<protein>
    <recommendedName>
        <fullName evidence="5">Protein xylosyltransferase</fullName>
    </recommendedName>
</protein>
<feature type="region of interest" description="Disordered" evidence="1">
    <location>
        <begin position="1"/>
        <end position="32"/>
    </location>
</feature>
<evidence type="ECO:0000256" key="2">
    <source>
        <dbReference type="SAM" id="Phobius"/>
    </source>
</evidence>